<keyword evidence="1" id="KW-0472">Membrane</keyword>
<comment type="caution">
    <text evidence="2">The sequence shown here is derived from an EMBL/GenBank/DDBJ whole genome shotgun (WGS) entry which is preliminary data.</text>
</comment>
<evidence type="ECO:0000313" key="3">
    <source>
        <dbReference type="Proteomes" id="UP000182345"/>
    </source>
</evidence>
<keyword evidence="1" id="KW-1133">Transmembrane helix</keyword>
<dbReference type="Proteomes" id="UP000182345">
    <property type="component" value="Unassembled WGS sequence"/>
</dbReference>
<organism evidence="2 3">
    <name type="scientific">Candidatus Collierbacteria bacterium CG1_02_44_10</name>
    <dbReference type="NCBI Taxonomy" id="1805087"/>
    <lineage>
        <taxon>Bacteria</taxon>
        <taxon>Candidatus Collieribacteriota</taxon>
    </lineage>
</organism>
<reference evidence="2 3" key="1">
    <citation type="journal article" date="2016" name="Environ. Microbiol.">
        <title>Genomic resolution of a cold subsurface aquifer community provides metabolic insights for novel microbes adapted to high CO concentrations.</title>
        <authorList>
            <person name="Probst A.J."/>
            <person name="Castelle C.J."/>
            <person name="Singh A."/>
            <person name="Brown C.T."/>
            <person name="Anantharaman K."/>
            <person name="Sharon I."/>
            <person name="Hug L.A."/>
            <person name="Burstein D."/>
            <person name="Emerson J.B."/>
            <person name="Thomas B.C."/>
            <person name="Banfield J.F."/>
        </authorList>
    </citation>
    <scope>NUCLEOTIDE SEQUENCE [LARGE SCALE GENOMIC DNA]</scope>
    <source>
        <strain evidence="2">CG1_02_44_10</strain>
    </source>
</reference>
<name>A0A1J4S047_9BACT</name>
<feature type="transmembrane region" description="Helical" evidence="1">
    <location>
        <begin position="50"/>
        <end position="71"/>
    </location>
</feature>
<gene>
    <name evidence="2" type="ORF">AUJ42_01520</name>
</gene>
<sequence length="83" mass="9228">MKKQIDAWLWKESPVVWTPMIQYLANYFLVLPAGIMALVCSLIFLAKGCLGISGILSLEFLVVALAIFFGVECMVSKREASDE</sequence>
<proteinExistence type="predicted"/>
<accession>A0A1J4S047</accession>
<feature type="transmembrane region" description="Helical" evidence="1">
    <location>
        <begin position="21"/>
        <end position="44"/>
    </location>
</feature>
<protein>
    <submittedName>
        <fullName evidence="2">Uncharacterized protein</fullName>
    </submittedName>
</protein>
<dbReference type="EMBL" id="MNUK01000039">
    <property type="protein sequence ID" value="OIN91645.1"/>
    <property type="molecule type" value="Genomic_DNA"/>
</dbReference>
<evidence type="ECO:0000313" key="2">
    <source>
        <dbReference type="EMBL" id="OIN91645.1"/>
    </source>
</evidence>
<keyword evidence="1" id="KW-0812">Transmembrane</keyword>
<evidence type="ECO:0000256" key="1">
    <source>
        <dbReference type="SAM" id="Phobius"/>
    </source>
</evidence>
<dbReference type="AlphaFoldDB" id="A0A1J4S047"/>